<dbReference type="AlphaFoldDB" id="A0A7S1JNZ8"/>
<dbReference type="SUPFAM" id="SSF51445">
    <property type="entry name" value="(Trans)glycosidases"/>
    <property type="match status" value="1"/>
</dbReference>
<gene>
    <name evidence="4" type="ORF">VBRA1451_LOCUS4144</name>
</gene>
<evidence type="ECO:0000256" key="2">
    <source>
        <dbReference type="RuleBase" id="RU003690"/>
    </source>
</evidence>
<dbReference type="Pfam" id="PF00232">
    <property type="entry name" value="Glyco_hydro_1"/>
    <property type="match status" value="1"/>
</dbReference>
<proteinExistence type="inferred from homology"/>
<dbReference type="PRINTS" id="PR00131">
    <property type="entry name" value="GLHYDRLASE1"/>
</dbReference>
<dbReference type="InterPro" id="IPR033132">
    <property type="entry name" value="GH_1_N_CS"/>
</dbReference>
<evidence type="ECO:0000256" key="3">
    <source>
        <dbReference type="RuleBase" id="RU004468"/>
    </source>
</evidence>
<sequence length="557" mass="62824">MKRSRYFGSQSRRCGSLDFPFLRQTLSGRRSAPRGRMMAALYCLLSFGLLSSLPLAAMAQRPHACAGDTSEEESVTSQLAAAIHTLAKNGSIPGPFMWGTATAAYQIEGAWNTSGKVPSIWDVFTQTSRDRGLNKIKNDDTGDIADDFYNKYPEDIQMMRGLNMTHFRFSISWTRVMNGTTRNEPGIKFYRQLTNSLVLAGIKPVVTLYHWDLPATLDWREEEVVDAFVAFADVMFAELPMVKHWITFNEPWVFCKHGYQAGAHAPGVRSRYGHLQCGHNVLLAHAKTYALWQDKYATKRPQAKVGITLNAVWRLPLDAKNPEDVAMVGREINSQIGWFADPLFDTGDYPESLKEQYGSNMPVLSAEDQAALKGSADFLGLNHYTTNYADSVSNRNTFYRNSVPIGWQSASSWLYAVPWGFRRLLGYIQKRWNPAYILVTENGMSDEDSANLESLLNDQLRLSFYHDYLSEMAKAIYLDGVRVGGYFAWTLMDNFEWSEGFAKRFGITHVDFKDPDRKRTLKESAKFLGALITSVRNEVKYCLTDEATDDQGAAAKA</sequence>
<dbReference type="PANTHER" id="PTHR10353:SF53">
    <property type="entry name" value="BETA-1,4-GLUCOSIDASE (EUROFUNG)"/>
    <property type="match status" value="1"/>
</dbReference>
<dbReference type="InterPro" id="IPR017853">
    <property type="entry name" value="GH"/>
</dbReference>
<dbReference type="PANTHER" id="PTHR10353">
    <property type="entry name" value="GLYCOSYL HYDROLASE"/>
    <property type="match status" value="1"/>
</dbReference>
<comment type="similarity">
    <text evidence="2">Belongs to the glycosyl hydrolase 1 family.</text>
</comment>
<evidence type="ECO:0008006" key="5">
    <source>
        <dbReference type="Google" id="ProtNLM"/>
    </source>
</evidence>
<dbReference type="InterPro" id="IPR001360">
    <property type="entry name" value="Glyco_hydro_1"/>
</dbReference>
<accession>A0A7S1JNZ8</accession>
<dbReference type="Gene3D" id="3.20.20.80">
    <property type="entry name" value="Glycosidases"/>
    <property type="match status" value="1"/>
</dbReference>
<dbReference type="InterPro" id="IPR018120">
    <property type="entry name" value="Glyco_hydro_1_AS"/>
</dbReference>
<feature type="active site" description="Nucleophile" evidence="1">
    <location>
        <position position="441"/>
    </location>
</feature>
<evidence type="ECO:0000313" key="4">
    <source>
        <dbReference type="EMBL" id="CAD9049086.1"/>
    </source>
</evidence>
<organism evidence="4">
    <name type="scientific">Vitrella brassicaformis</name>
    <dbReference type="NCBI Taxonomy" id="1169539"/>
    <lineage>
        <taxon>Eukaryota</taxon>
        <taxon>Sar</taxon>
        <taxon>Alveolata</taxon>
        <taxon>Colpodellida</taxon>
        <taxon>Vitrellaceae</taxon>
        <taxon>Vitrella</taxon>
    </lineage>
</organism>
<keyword evidence="3" id="KW-0378">Hydrolase</keyword>
<protein>
    <recommendedName>
        <fullName evidence="5">Beta-glucosidase</fullName>
    </recommendedName>
</protein>
<dbReference type="PROSITE" id="PS00653">
    <property type="entry name" value="GLYCOSYL_HYDROL_F1_2"/>
    <property type="match status" value="1"/>
</dbReference>
<evidence type="ECO:0000256" key="1">
    <source>
        <dbReference type="PROSITE-ProRule" id="PRU10055"/>
    </source>
</evidence>
<dbReference type="GO" id="GO:0005975">
    <property type="term" value="P:carbohydrate metabolic process"/>
    <property type="evidence" value="ECO:0007669"/>
    <property type="project" value="InterPro"/>
</dbReference>
<name>A0A7S1JNZ8_9ALVE</name>
<keyword evidence="3" id="KW-0326">Glycosidase</keyword>
<dbReference type="EMBL" id="HBGB01007275">
    <property type="protein sequence ID" value="CAD9049086.1"/>
    <property type="molecule type" value="Transcribed_RNA"/>
</dbReference>
<dbReference type="PROSITE" id="PS00572">
    <property type="entry name" value="GLYCOSYL_HYDROL_F1_1"/>
    <property type="match status" value="1"/>
</dbReference>
<reference evidence="4" key="1">
    <citation type="submission" date="2021-01" db="EMBL/GenBank/DDBJ databases">
        <authorList>
            <person name="Corre E."/>
            <person name="Pelletier E."/>
            <person name="Niang G."/>
            <person name="Scheremetjew M."/>
            <person name="Finn R."/>
            <person name="Kale V."/>
            <person name="Holt S."/>
            <person name="Cochrane G."/>
            <person name="Meng A."/>
            <person name="Brown T."/>
            <person name="Cohen L."/>
        </authorList>
    </citation>
    <scope>NUCLEOTIDE SEQUENCE</scope>
    <source>
        <strain evidence="4">CCMP3346</strain>
    </source>
</reference>
<dbReference type="GO" id="GO:0008422">
    <property type="term" value="F:beta-glucosidase activity"/>
    <property type="evidence" value="ECO:0007669"/>
    <property type="project" value="TreeGrafter"/>
</dbReference>